<organism evidence="1 2">
    <name type="scientific">Pandoraea aquatica</name>
    <dbReference type="NCBI Taxonomy" id="2508290"/>
    <lineage>
        <taxon>Bacteria</taxon>
        <taxon>Pseudomonadati</taxon>
        <taxon>Pseudomonadota</taxon>
        <taxon>Betaproteobacteria</taxon>
        <taxon>Burkholderiales</taxon>
        <taxon>Burkholderiaceae</taxon>
        <taxon>Pandoraea</taxon>
    </lineage>
</organism>
<sequence length="134" mass="14307">MANISAVNVTEAVTRSSEGELEIRGTGFTGASKIHFIDPAGKKFTAKSFNVIDDGKLTCVCPVFSESGLAKAYITVNGTDSTADKATPPDTSGLNLNRRTPSRFLECQLPRQFENEFEVLPLGCGPNDAMPIHG</sequence>
<reference evidence="1 2" key="1">
    <citation type="submission" date="2019-08" db="EMBL/GenBank/DDBJ databases">
        <authorList>
            <person name="Peeters C."/>
        </authorList>
    </citation>
    <scope>NUCLEOTIDE SEQUENCE [LARGE SCALE GENOMIC DNA]</scope>
    <source>
        <strain evidence="1 2">LMG 31011</strain>
    </source>
</reference>
<proteinExistence type="predicted"/>
<dbReference type="AlphaFoldDB" id="A0A5E4TJ44"/>
<evidence type="ECO:0000313" key="1">
    <source>
        <dbReference type="EMBL" id="VVD88026.1"/>
    </source>
</evidence>
<dbReference type="RefSeq" id="WP_150575190.1">
    <property type="nucleotide sequence ID" value="NZ_CABPSN010000002.1"/>
</dbReference>
<keyword evidence="2" id="KW-1185">Reference proteome</keyword>
<evidence type="ECO:0000313" key="2">
    <source>
        <dbReference type="Proteomes" id="UP000366819"/>
    </source>
</evidence>
<name>A0A5E4TJ44_9BURK</name>
<dbReference type="OrthoDB" id="8943675at2"/>
<accession>A0A5E4TJ44</accession>
<dbReference type="Proteomes" id="UP000366819">
    <property type="component" value="Unassembled WGS sequence"/>
</dbReference>
<dbReference type="EMBL" id="CABPSN010000002">
    <property type="protein sequence ID" value="VVD88026.1"/>
    <property type="molecule type" value="Genomic_DNA"/>
</dbReference>
<protein>
    <recommendedName>
        <fullName evidence="3">IPT/TIG domain-containing protein</fullName>
    </recommendedName>
</protein>
<gene>
    <name evidence="1" type="ORF">PAQ31011_01476</name>
</gene>
<evidence type="ECO:0008006" key="3">
    <source>
        <dbReference type="Google" id="ProtNLM"/>
    </source>
</evidence>